<dbReference type="AlphaFoldDB" id="A0A1U8PA74"/>
<evidence type="ECO:0000313" key="3">
    <source>
        <dbReference type="RefSeq" id="XP_016747193.1"/>
    </source>
</evidence>
<keyword evidence="2" id="KW-1185">Reference proteome</keyword>
<proteinExistence type="predicted"/>
<feature type="compositionally biased region" description="Pro residues" evidence="1">
    <location>
        <begin position="7"/>
        <end position="21"/>
    </location>
</feature>
<sequence length="114" mass="12116">MFNLQSTPPPAGVPPVAPTPPAAVVSAPPALSQIVAFEAYASSPPAPSTQPTPPIMPTSSTHEILTRLLNRGNKLCKGLGYTPMRGQGSWYERGNHSDCPNQVHQEKEGQGNCW</sequence>
<protein>
    <submittedName>
        <fullName evidence="3">Uncharacterized protein</fullName>
    </submittedName>
</protein>
<reference evidence="2" key="1">
    <citation type="journal article" date="2020" name="Nat. Genet.">
        <title>Genomic diversifications of five Gossypium allopolyploid species and their impact on cotton improvement.</title>
        <authorList>
            <person name="Chen Z.J."/>
            <person name="Sreedasyam A."/>
            <person name="Ando A."/>
            <person name="Song Q."/>
            <person name="De Santiago L.M."/>
            <person name="Hulse-Kemp A.M."/>
            <person name="Ding M."/>
            <person name="Ye W."/>
            <person name="Kirkbride R.C."/>
            <person name="Jenkins J."/>
            <person name="Plott C."/>
            <person name="Lovell J."/>
            <person name="Lin Y.M."/>
            <person name="Vaughn R."/>
            <person name="Liu B."/>
            <person name="Simpson S."/>
            <person name="Scheffler B.E."/>
            <person name="Wen L."/>
            <person name="Saski C.A."/>
            <person name="Grover C.E."/>
            <person name="Hu G."/>
            <person name="Conover J.L."/>
            <person name="Carlson J.W."/>
            <person name="Shu S."/>
            <person name="Boston L.B."/>
            <person name="Williams M."/>
            <person name="Peterson D.G."/>
            <person name="McGee K."/>
            <person name="Jones D.C."/>
            <person name="Wendel J.F."/>
            <person name="Stelly D.M."/>
            <person name="Grimwood J."/>
            <person name="Schmutz J."/>
        </authorList>
    </citation>
    <scope>NUCLEOTIDE SEQUENCE [LARGE SCALE GENOMIC DNA]</scope>
    <source>
        <strain evidence="2">cv. TM-1</strain>
    </source>
</reference>
<dbReference type="GeneID" id="107955895"/>
<gene>
    <name evidence="3" type="primary">LOC107955895</name>
</gene>
<dbReference type="RefSeq" id="XP_016747193.1">
    <property type="nucleotide sequence ID" value="XM_016891704.1"/>
</dbReference>
<dbReference type="KEGG" id="ghi:107955895"/>
<evidence type="ECO:0000313" key="2">
    <source>
        <dbReference type="Proteomes" id="UP000818029"/>
    </source>
</evidence>
<name>A0A1U8PA74_GOSHI</name>
<feature type="region of interest" description="Disordered" evidence="1">
    <location>
        <begin position="1"/>
        <end position="24"/>
    </location>
</feature>
<accession>A0A1U8PA74</accession>
<evidence type="ECO:0000256" key="1">
    <source>
        <dbReference type="SAM" id="MobiDB-lite"/>
    </source>
</evidence>
<organism evidence="2 3">
    <name type="scientific">Gossypium hirsutum</name>
    <name type="common">Upland cotton</name>
    <name type="synonym">Gossypium mexicanum</name>
    <dbReference type="NCBI Taxonomy" id="3635"/>
    <lineage>
        <taxon>Eukaryota</taxon>
        <taxon>Viridiplantae</taxon>
        <taxon>Streptophyta</taxon>
        <taxon>Embryophyta</taxon>
        <taxon>Tracheophyta</taxon>
        <taxon>Spermatophyta</taxon>
        <taxon>Magnoliopsida</taxon>
        <taxon>eudicotyledons</taxon>
        <taxon>Gunneridae</taxon>
        <taxon>Pentapetalae</taxon>
        <taxon>rosids</taxon>
        <taxon>malvids</taxon>
        <taxon>Malvales</taxon>
        <taxon>Malvaceae</taxon>
        <taxon>Malvoideae</taxon>
        <taxon>Gossypium</taxon>
    </lineage>
</organism>
<dbReference type="Proteomes" id="UP000818029">
    <property type="component" value="Chromosome A08"/>
</dbReference>
<reference evidence="3" key="2">
    <citation type="submission" date="2025-08" db="UniProtKB">
        <authorList>
            <consortium name="RefSeq"/>
        </authorList>
    </citation>
    <scope>IDENTIFICATION</scope>
</reference>
<dbReference type="PaxDb" id="3635-A0A1U8PA74"/>